<reference evidence="2" key="1">
    <citation type="journal article" date="2007" name="Science">
        <title>Evolutionary and biomedical insights from the rhesus macaque genome.</title>
        <authorList>
            <person name="Gibbs R.A."/>
            <person name="Rogers J."/>
            <person name="Katze M.G."/>
            <person name="Bumgarner R."/>
            <person name="Weinstock G.M."/>
            <person name="Mardis E.R."/>
            <person name="Remington K.A."/>
            <person name="Strausberg R.L."/>
            <person name="Venter J.C."/>
            <person name="Wilson R.K."/>
            <person name="Batzer M.A."/>
            <person name="Bustamante C.D."/>
            <person name="Eichler E.E."/>
            <person name="Hahn M.W."/>
            <person name="Hardison R.C."/>
            <person name="Makova K.D."/>
            <person name="Miller W."/>
            <person name="Milosavljevic A."/>
            <person name="Palermo R.E."/>
            <person name="Siepel A."/>
            <person name="Sikela J.M."/>
            <person name="Attaway T."/>
            <person name="Bell S."/>
            <person name="Bernard K.E."/>
            <person name="Buhay C.J."/>
            <person name="Chandrabose M.N."/>
            <person name="Dao M."/>
            <person name="Davis C."/>
            <person name="Delehaunty K.D."/>
            <person name="Ding Y."/>
            <person name="Dinh H.H."/>
            <person name="Dugan-Rocha S."/>
            <person name="Fulton L.A."/>
            <person name="Gabisi R.A."/>
            <person name="Garner T.T."/>
            <person name="Godfrey J."/>
            <person name="Hawes A.C."/>
            <person name="Hernandez J."/>
            <person name="Hines S."/>
            <person name="Holder M."/>
            <person name="Hume J."/>
            <person name="Jhangiani S.N."/>
            <person name="Joshi V."/>
            <person name="Khan Z.M."/>
            <person name="Kirkness E.F."/>
            <person name="Cree A."/>
            <person name="Fowler R.G."/>
            <person name="Lee S."/>
            <person name="Lewis L.R."/>
            <person name="Li Z."/>
            <person name="Liu Y.-S."/>
            <person name="Moore S.M."/>
            <person name="Muzny D."/>
            <person name="Nazareth L.V."/>
            <person name="Ngo D.N."/>
            <person name="Okwuonu G.O."/>
            <person name="Pai G."/>
            <person name="Parker D."/>
            <person name="Paul H.A."/>
            <person name="Pfannkoch C."/>
            <person name="Pohl C.S."/>
            <person name="Rogers Y.-H.C."/>
            <person name="Ruiz S.J."/>
            <person name="Sabo A."/>
            <person name="Santibanez J."/>
            <person name="Schneider B.W."/>
            <person name="Smith S.M."/>
            <person name="Sodergren E."/>
            <person name="Svatek A.F."/>
            <person name="Utterback T.R."/>
            <person name="Vattathil S."/>
            <person name="Warren W."/>
            <person name="White C.S."/>
            <person name="Chinwalla A.T."/>
            <person name="Feng Y."/>
            <person name="Halpern A.L."/>
            <person name="Hillier L.W."/>
            <person name="Huang X."/>
            <person name="Minx P."/>
            <person name="Nelson J.O."/>
            <person name="Pepin K.H."/>
            <person name="Qin X."/>
            <person name="Sutton G.G."/>
            <person name="Venter E."/>
            <person name="Walenz B.P."/>
            <person name="Wallis J.W."/>
            <person name="Worley K.C."/>
            <person name="Yang S.-P."/>
            <person name="Jones S.M."/>
            <person name="Marra M.A."/>
            <person name="Rocchi M."/>
            <person name="Schein J.E."/>
            <person name="Baertsch R."/>
            <person name="Clarke L."/>
            <person name="Csuros M."/>
            <person name="Glasscock J."/>
            <person name="Harris R.A."/>
            <person name="Havlak P."/>
            <person name="Jackson A.R."/>
            <person name="Jiang H."/>
            <person name="Liu Y."/>
            <person name="Messina D.N."/>
            <person name="Shen Y."/>
            <person name="Song H.X.-Z."/>
            <person name="Wylie T."/>
            <person name="Zhang L."/>
            <person name="Birney E."/>
            <person name="Han K."/>
            <person name="Konkel M.K."/>
            <person name="Lee J."/>
            <person name="Smit A.F.A."/>
            <person name="Ullmer B."/>
            <person name="Wang H."/>
            <person name="Xing J."/>
            <person name="Burhans R."/>
            <person name="Cheng Z."/>
            <person name="Karro J.E."/>
            <person name="Ma J."/>
            <person name="Raney B."/>
            <person name="She X."/>
            <person name="Cox M.J."/>
            <person name="Demuth J.P."/>
            <person name="Dumas L.J."/>
            <person name="Han S.-G."/>
            <person name="Hopkins J."/>
            <person name="Karimpour-Fard A."/>
            <person name="Kim Y.H."/>
            <person name="Pollack J.R."/>
            <person name="Vinar T."/>
            <person name="Addo-Quaye C."/>
            <person name="Degenhardt J."/>
            <person name="Denby A."/>
            <person name="Hubisz M.J."/>
            <person name="Indap A."/>
            <person name="Kosiol C."/>
            <person name="Lahn B.T."/>
            <person name="Lawson H.A."/>
            <person name="Marklein A."/>
            <person name="Nielsen R."/>
            <person name="Vallender E.J."/>
            <person name="Clark A.G."/>
            <person name="Ferguson B."/>
            <person name="Hernandez R.D."/>
            <person name="Hirani K."/>
            <person name="Kehrer-Sawatzki H."/>
            <person name="Kolb J."/>
            <person name="Patil S."/>
            <person name="Pu L.-L."/>
            <person name="Ren Y."/>
            <person name="Smith D.G."/>
            <person name="Wheeler D.A."/>
            <person name="Schenck I."/>
            <person name="Ball E.V."/>
            <person name="Chen R."/>
            <person name="Cooper D.N."/>
            <person name="Giardine B."/>
            <person name="Hsu F."/>
            <person name="Kent W.J."/>
            <person name="Lesk A."/>
            <person name="Nelson D.L."/>
            <person name="O'brien W.E."/>
            <person name="Pruefer K."/>
            <person name="Stenson P.D."/>
            <person name="Wallace J.C."/>
            <person name="Ke H."/>
            <person name="Liu X.-M."/>
            <person name="Wang P."/>
            <person name="Xiang A.P."/>
            <person name="Yang F."/>
            <person name="Barber G.P."/>
            <person name="Haussler D."/>
            <person name="Karolchik D."/>
            <person name="Kern A.D."/>
            <person name="Kuhn R.M."/>
            <person name="Smith K.E."/>
            <person name="Zwieg A.S."/>
        </authorList>
    </citation>
    <scope>NUCLEOTIDE SEQUENCE [LARGE SCALE GENOMIC DNA]</scope>
    <source>
        <strain evidence="2">17573</strain>
    </source>
</reference>
<dbReference type="PANTHER" id="PTHR12138:SF133">
    <property type="entry name" value="SECRETED PROTEIN"/>
    <property type="match status" value="1"/>
</dbReference>
<accession>A0A5F7ZQ57</accession>
<proteinExistence type="predicted"/>
<name>A0A5F7ZQ57_MACMU</name>
<dbReference type="Bgee" id="ENSMMUG00000053378">
    <property type="expression patterns" value="Expressed in spleen"/>
</dbReference>
<dbReference type="Ensembl" id="ENSMMUT00000109247.1">
    <property type="protein sequence ID" value="ENSMMUP00000067771.1"/>
    <property type="gene ID" value="ENSMMUG00000053378.1"/>
</dbReference>
<keyword evidence="2" id="KW-1185">Reference proteome</keyword>
<dbReference type="VEuPathDB" id="HostDB:ENSMMUG00000053378"/>
<dbReference type="GeneTree" id="ENSGT01120000271815"/>
<dbReference type="AlphaFoldDB" id="A0A5F7ZQ57"/>
<evidence type="ECO:0000313" key="2">
    <source>
        <dbReference type="Proteomes" id="UP000006718"/>
    </source>
</evidence>
<sequence length="107" mass="11445">MARSRLTATSASRIQAILLPQPPKSLGLQVPATMPCYYFVFLLEMGFRQVGQAGLELLTSGDPPALVSQTAGITGVSHRAQPPRLVLNSWAQAILLPQPPKVLGLQV</sequence>
<evidence type="ECO:0000313" key="1">
    <source>
        <dbReference type="Ensembl" id="ENSMMUP00000067771.1"/>
    </source>
</evidence>
<dbReference type="PRINTS" id="PR02045">
    <property type="entry name" value="F138DOMAIN"/>
</dbReference>
<dbReference type="InParanoid" id="A0A5F7ZQ57"/>
<dbReference type="PANTHER" id="PTHR12138">
    <property type="entry name" value="PRIMATE-EXPANDED PROTEIN FAMILY"/>
    <property type="match status" value="1"/>
</dbReference>
<organism evidence="1 2">
    <name type="scientific">Macaca mulatta</name>
    <name type="common">Rhesus macaque</name>
    <dbReference type="NCBI Taxonomy" id="9544"/>
    <lineage>
        <taxon>Eukaryota</taxon>
        <taxon>Metazoa</taxon>
        <taxon>Chordata</taxon>
        <taxon>Craniata</taxon>
        <taxon>Vertebrata</taxon>
        <taxon>Euteleostomi</taxon>
        <taxon>Mammalia</taxon>
        <taxon>Eutheria</taxon>
        <taxon>Euarchontoglires</taxon>
        <taxon>Primates</taxon>
        <taxon>Haplorrhini</taxon>
        <taxon>Catarrhini</taxon>
        <taxon>Cercopithecidae</taxon>
        <taxon>Cercopithecinae</taxon>
        <taxon>Macaca</taxon>
    </lineage>
</organism>
<protein>
    <submittedName>
        <fullName evidence="1">Uncharacterized protein</fullName>
    </submittedName>
</protein>
<reference evidence="1" key="3">
    <citation type="submission" date="2025-08" db="UniProtKB">
        <authorList>
            <consortium name="Ensembl"/>
        </authorList>
    </citation>
    <scope>IDENTIFICATION</scope>
    <source>
        <strain evidence="1">17573</strain>
    </source>
</reference>
<reference evidence="1" key="2">
    <citation type="submission" date="2019-01" db="EMBL/GenBank/DDBJ databases">
        <authorList>
            <person name="Graves T."/>
            <person name="Eichler E.E."/>
            <person name="Wilson R.K."/>
        </authorList>
    </citation>
    <scope>NUCLEOTIDE SEQUENCE [LARGE SCALE GENOMIC DNA]</scope>
    <source>
        <strain evidence="1">17573</strain>
    </source>
</reference>
<reference evidence="1" key="4">
    <citation type="submission" date="2025-09" db="UniProtKB">
        <authorList>
            <consortium name="Ensembl"/>
        </authorList>
    </citation>
    <scope>IDENTIFICATION</scope>
    <source>
        <strain evidence="1">17573</strain>
    </source>
</reference>
<dbReference type="Proteomes" id="UP000006718">
    <property type="component" value="Chromosome 14"/>
</dbReference>